<dbReference type="InterPro" id="IPR012677">
    <property type="entry name" value="Nucleotide-bd_a/b_plait_sf"/>
</dbReference>
<proteinExistence type="predicted"/>
<dbReference type="EMBL" id="JAACNH010000009">
    <property type="protein sequence ID" value="KAG8433108.1"/>
    <property type="molecule type" value="Genomic_DNA"/>
</dbReference>
<sequence>MEQDLENKNVLYVSGFNESLTVESLQQRFSQYEDIKEIFLPSQSENGEHATYCFLKCHHSKGANMAAERILADGELRCRKAITACHFHQWLQSVELQIPEQAFPKEDGLSDIIENLDNKILKVYEHLPANTLCLVLFPGKKSAYVSFQGLGFIGIKEQSV</sequence>
<dbReference type="GO" id="GO:0003723">
    <property type="term" value="F:RNA binding"/>
    <property type="evidence" value="ECO:0007669"/>
    <property type="project" value="InterPro"/>
</dbReference>
<comment type="caution">
    <text evidence="2">The sequence shown here is derived from an EMBL/GenBank/DDBJ whole genome shotgun (WGS) entry which is preliminary data.</text>
</comment>
<dbReference type="SUPFAM" id="SSF54928">
    <property type="entry name" value="RNA-binding domain, RBD"/>
    <property type="match status" value="1"/>
</dbReference>
<evidence type="ECO:0000313" key="3">
    <source>
        <dbReference type="Proteomes" id="UP000812440"/>
    </source>
</evidence>
<feature type="domain" description="RRM" evidence="1">
    <location>
        <begin position="10"/>
        <end position="79"/>
    </location>
</feature>
<protein>
    <recommendedName>
        <fullName evidence="1">RRM domain-containing protein</fullName>
    </recommendedName>
</protein>
<dbReference type="InterPro" id="IPR035979">
    <property type="entry name" value="RBD_domain_sf"/>
</dbReference>
<accession>A0A8T2IQC6</accession>
<dbReference type="SMART" id="SM00360">
    <property type="entry name" value="RRM"/>
    <property type="match status" value="1"/>
</dbReference>
<evidence type="ECO:0000313" key="2">
    <source>
        <dbReference type="EMBL" id="KAG8433108.1"/>
    </source>
</evidence>
<dbReference type="AlphaFoldDB" id="A0A8T2IQC6"/>
<organism evidence="2 3">
    <name type="scientific">Hymenochirus boettgeri</name>
    <name type="common">Congo dwarf clawed frog</name>
    <dbReference type="NCBI Taxonomy" id="247094"/>
    <lineage>
        <taxon>Eukaryota</taxon>
        <taxon>Metazoa</taxon>
        <taxon>Chordata</taxon>
        <taxon>Craniata</taxon>
        <taxon>Vertebrata</taxon>
        <taxon>Euteleostomi</taxon>
        <taxon>Amphibia</taxon>
        <taxon>Batrachia</taxon>
        <taxon>Anura</taxon>
        <taxon>Pipoidea</taxon>
        <taxon>Pipidae</taxon>
        <taxon>Pipinae</taxon>
        <taxon>Hymenochirus</taxon>
    </lineage>
</organism>
<dbReference type="Gene3D" id="3.30.70.330">
    <property type="match status" value="1"/>
</dbReference>
<name>A0A8T2IQC6_9PIPI</name>
<dbReference type="Proteomes" id="UP000812440">
    <property type="component" value="Chromosome 9"/>
</dbReference>
<evidence type="ECO:0000259" key="1">
    <source>
        <dbReference type="SMART" id="SM00360"/>
    </source>
</evidence>
<keyword evidence="3" id="KW-1185">Reference proteome</keyword>
<dbReference type="Pfam" id="PF00076">
    <property type="entry name" value="RRM_1"/>
    <property type="match status" value="1"/>
</dbReference>
<gene>
    <name evidence="2" type="ORF">GDO86_017407</name>
</gene>
<reference evidence="2" key="1">
    <citation type="thesis" date="2020" institute="ProQuest LLC" country="789 East Eisenhower Parkway, Ann Arbor, MI, USA">
        <title>Comparative Genomics and Chromosome Evolution.</title>
        <authorList>
            <person name="Mudd A.B."/>
        </authorList>
    </citation>
    <scope>NUCLEOTIDE SEQUENCE</scope>
    <source>
        <strain evidence="2">Female2</strain>
        <tissue evidence="2">Blood</tissue>
    </source>
</reference>
<dbReference type="InterPro" id="IPR000504">
    <property type="entry name" value="RRM_dom"/>
</dbReference>